<evidence type="ECO:0000313" key="3">
    <source>
        <dbReference type="EMBL" id="RZB65871.1"/>
    </source>
</evidence>
<dbReference type="EMBL" id="QZWG01000015">
    <property type="protein sequence ID" value="RZB65871.1"/>
    <property type="molecule type" value="Genomic_DNA"/>
</dbReference>
<accession>A0A445GX90</accession>
<organism evidence="2 4">
    <name type="scientific">Glycine soja</name>
    <name type="common">Wild soybean</name>
    <dbReference type="NCBI Taxonomy" id="3848"/>
    <lineage>
        <taxon>Eukaryota</taxon>
        <taxon>Viridiplantae</taxon>
        <taxon>Streptophyta</taxon>
        <taxon>Embryophyta</taxon>
        <taxon>Tracheophyta</taxon>
        <taxon>Spermatophyta</taxon>
        <taxon>Magnoliopsida</taxon>
        <taxon>eudicotyledons</taxon>
        <taxon>Gunneridae</taxon>
        <taxon>Pentapetalae</taxon>
        <taxon>rosids</taxon>
        <taxon>fabids</taxon>
        <taxon>Fabales</taxon>
        <taxon>Fabaceae</taxon>
        <taxon>Papilionoideae</taxon>
        <taxon>50 kb inversion clade</taxon>
        <taxon>NPAAA clade</taxon>
        <taxon>indigoferoid/millettioid clade</taxon>
        <taxon>Phaseoleae</taxon>
        <taxon>Glycine</taxon>
        <taxon>Glycine subgen. Soja</taxon>
    </lineage>
</organism>
<gene>
    <name evidence="2" type="ORF">D0Y65_041791</name>
</gene>
<evidence type="ECO:0000313" key="4">
    <source>
        <dbReference type="Proteomes" id="UP000289340"/>
    </source>
</evidence>
<proteinExistence type="predicted"/>
<feature type="region of interest" description="Disordered" evidence="1">
    <location>
        <begin position="1"/>
        <end position="27"/>
    </location>
</feature>
<keyword evidence="4" id="KW-1185">Reference proteome</keyword>
<feature type="compositionally biased region" description="Basic and acidic residues" evidence="1">
    <location>
        <begin position="1"/>
        <end position="15"/>
    </location>
</feature>
<dbReference type="Proteomes" id="UP000289340">
    <property type="component" value="Chromosome 15"/>
</dbReference>
<dbReference type="EMBL" id="QZWG01000015">
    <property type="protein sequence ID" value="RZB65870.1"/>
    <property type="molecule type" value="Genomic_DNA"/>
</dbReference>
<sequence length="149" mass="17192">MAQKKESNIHGENEKVSGVGIGDKRRRRRSRRIEKGYVFVQHNLLGHDGERDDGHNQSAMAETGSGMMAVTTLATDTWSESSRVWGCETERWVQFIEVLQFRGSETIRWEIVCVRLKQMMILIILWSLLKHDTWRSTSNKTVTRDSQGN</sequence>
<protein>
    <submittedName>
        <fullName evidence="2">Pentatricopeptide repeat-containing protein, mitochondrial isoform D</fullName>
    </submittedName>
    <submittedName>
        <fullName evidence="3">Pentatricopeptide repeat-containing protein, mitochondrial isoform E</fullName>
    </submittedName>
</protein>
<evidence type="ECO:0000313" key="2">
    <source>
        <dbReference type="EMBL" id="RZB65870.1"/>
    </source>
</evidence>
<dbReference type="AlphaFoldDB" id="A0A445GX90"/>
<evidence type="ECO:0000256" key="1">
    <source>
        <dbReference type="SAM" id="MobiDB-lite"/>
    </source>
</evidence>
<reference evidence="2 4" key="1">
    <citation type="submission" date="2018-09" db="EMBL/GenBank/DDBJ databases">
        <title>A high-quality reference genome of wild soybean provides a powerful tool to mine soybean genomes.</title>
        <authorList>
            <person name="Xie M."/>
            <person name="Chung C.Y.L."/>
            <person name="Li M.-W."/>
            <person name="Wong F.-L."/>
            <person name="Chan T.-F."/>
            <person name="Lam H.-M."/>
        </authorList>
    </citation>
    <scope>NUCLEOTIDE SEQUENCE [LARGE SCALE GENOMIC DNA]</scope>
    <source>
        <strain evidence="4">cv. W05</strain>
        <tissue evidence="2">Hypocotyl of etiolated seedlings</tissue>
    </source>
</reference>
<comment type="caution">
    <text evidence="2">The sequence shown here is derived from an EMBL/GenBank/DDBJ whole genome shotgun (WGS) entry which is preliminary data.</text>
</comment>
<name>A0A445GX90_GLYSO</name>